<dbReference type="PANTHER" id="PTHR42973:SF32">
    <property type="entry name" value="FAD-LINKED OXIDOREDUCTASE AFOF"/>
    <property type="match status" value="1"/>
</dbReference>
<dbReference type="GO" id="GO:0016491">
    <property type="term" value="F:oxidoreductase activity"/>
    <property type="evidence" value="ECO:0007669"/>
    <property type="project" value="UniProtKB-KW"/>
</dbReference>
<evidence type="ECO:0000256" key="3">
    <source>
        <dbReference type="ARBA" id="ARBA00022729"/>
    </source>
</evidence>
<evidence type="ECO:0000259" key="6">
    <source>
        <dbReference type="PROSITE" id="PS51387"/>
    </source>
</evidence>
<dbReference type="InterPro" id="IPR016166">
    <property type="entry name" value="FAD-bd_PCMH"/>
</dbReference>
<comment type="caution">
    <text evidence="7">The sequence shown here is derived from an EMBL/GenBank/DDBJ whole genome shotgun (WGS) entry which is preliminary data.</text>
</comment>
<evidence type="ECO:0000256" key="5">
    <source>
        <dbReference type="ARBA" id="ARBA00023002"/>
    </source>
</evidence>
<dbReference type="SUPFAM" id="SSF56176">
    <property type="entry name" value="FAD-binding/transporter-associated domain-like"/>
    <property type="match status" value="1"/>
</dbReference>
<dbReference type="Gene3D" id="3.30.465.10">
    <property type="match status" value="1"/>
</dbReference>
<evidence type="ECO:0000313" key="7">
    <source>
        <dbReference type="EMBL" id="KXX79170.1"/>
    </source>
</evidence>
<evidence type="ECO:0000313" key="8">
    <source>
        <dbReference type="Proteomes" id="UP000078237"/>
    </source>
</evidence>
<name>A0A175W792_9PEZI</name>
<reference evidence="7 8" key="1">
    <citation type="journal article" date="2016" name="Genome Announc.">
        <title>Genome Sequence of Madurella mycetomatis mm55, Isolated from a Human Mycetoma Case in Sudan.</title>
        <authorList>
            <person name="Smit S."/>
            <person name="Derks M.F."/>
            <person name="Bervoets S."/>
            <person name="Fahal A."/>
            <person name="van Leeuwen W."/>
            <person name="van Belkum A."/>
            <person name="van de Sande W.W."/>
        </authorList>
    </citation>
    <scope>NUCLEOTIDE SEQUENCE [LARGE SCALE GENOMIC DNA]</scope>
    <source>
        <strain evidence="8">mm55</strain>
    </source>
</reference>
<dbReference type="VEuPathDB" id="FungiDB:MMYC01_204839"/>
<dbReference type="InterPro" id="IPR036318">
    <property type="entry name" value="FAD-bd_PCMH-like_sf"/>
</dbReference>
<dbReference type="Proteomes" id="UP000078237">
    <property type="component" value="Unassembled WGS sequence"/>
</dbReference>
<keyword evidence="2" id="KW-0285">Flavoprotein</keyword>
<dbReference type="InterPro" id="IPR006094">
    <property type="entry name" value="Oxid_FAD_bind_N"/>
</dbReference>
<dbReference type="Pfam" id="PF01565">
    <property type="entry name" value="FAD_binding_4"/>
    <property type="match status" value="1"/>
</dbReference>
<dbReference type="OrthoDB" id="415825at2759"/>
<dbReference type="EMBL" id="LCTW02000095">
    <property type="protein sequence ID" value="KXX79170.1"/>
    <property type="molecule type" value="Genomic_DNA"/>
</dbReference>
<dbReference type="AlphaFoldDB" id="A0A175W792"/>
<keyword evidence="3" id="KW-0732">Signal</keyword>
<evidence type="ECO:0000256" key="4">
    <source>
        <dbReference type="ARBA" id="ARBA00022827"/>
    </source>
</evidence>
<dbReference type="InterPro" id="IPR016169">
    <property type="entry name" value="FAD-bd_PCMH_sub2"/>
</dbReference>
<dbReference type="PROSITE" id="PS51387">
    <property type="entry name" value="FAD_PCMH"/>
    <property type="match status" value="1"/>
</dbReference>
<dbReference type="InterPro" id="IPR050416">
    <property type="entry name" value="FAD-linked_Oxidoreductase"/>
</dbReference>
<evidence type="ECO:0000256" key="1">
    <source>
        <dbReference type="ARBA" id="ARBA00005466"/>
    </source>
</evidence>
<dbReference type="Pfam" id="PF08031">
    <property type="entry name" value="BBE"/>
    <property type="match status" value="1"/>
</dbReference>
<gene>
    <name evidence="7" type="ORF">MMYC01_204839</name>
</gene>
<dbReference type="Gene3D" id="3.40.462.20">
    <property type="match status" value="1"/>
</dbReference>
<keyword evidence="4" id="KW-0274">FAD</keyword>
<dbReference type="GO" id="GO:0071949">
    <property type="term" value="F:FAD binding"/>
    <property type="evidence" value="ECO:0007669"/>
    <property type="project" value="InterPro"/>
</dbReference>
<sequence>MVAPSNFLQTVLGLGPGLATNLTSLFGPHLSPQAEILHPSDKHFYGHLQQRWTNYHAPSFGIGAIKPATPSDVQNIVRIAVAHGIPFFVTGGGHGISDYQSFDGLSIDLSQFNTVESNAEGDRLTVGGATKIHQLVEPLAKLGRELPLGSCACVGVVGATLGGGIGGLHGRHGLMVDLLEEVKVVTATGDLITASATENKDLFWALRGGGGNFGIVTSATYRLPEISNKGMYVNADFVYPANANHSFWKVMADFDETLPSRLAITAVSFFNRGVNEPVIAVNAIYYGGLEEARPFLEPFQSLKPERSNISSVPAEEIMDAAFFNFFGMDNGACTPNQHVNIYTVALKKFDPPTFEAFFSRLVDFWHANPTYQGRLLMQRYSNEGPMAADDDSTAYAYRDVKTFMNVEGFYPDSTLDDAVNKFASDAREEFARTSGFGRLAVYSNYARGDEGPVAWYGERKLPRLSALKQKWDPHQRFSVDNPIPLHWNAATNSDEWTSL</sequence>
<keyword evidence="5" id="KW-0560">Oxidoreductase</keyword>
<keyword evidence="8" id="KW-1185">Reference proteome</keyword>
<protein>
    <submittedName>
        <fullName evidence="7">6-hydroxy-D-nicotine oxidase</fullName>
    </submittedName>
</protein>
<feature type="domain" description="FAD-binding PCMH-type" evidence="6">
    <location>
        <begin position="55"/>
        <end position="226"/>
    </location>
</feature>
<dbReference type="STRING" id="100816.A0A175W792"/>
<proteinExistence type="inferred from homology"/>
<evidence type="ECO:0000256" key="2">
    <source>
        <dbReference type="ARBA" id="ARBA00022630"/>
    </source>
</evidence>
<comment type="similarity">
    <text evidence="1">Belongs to the oxygen-dependent FAD-linked oxidoreductase family.</text>
</comment>
<dbReference type="PANTHER" id="PTHR42973">
    <property type="entry name" value="BINDING OXIDOREDUCTASE, PUTATIVE (AFU_ORTHOLOGUE AFUA_1G17690)-RELATED"/>
    <property type="match status" value="1"/>
</dbReference>
<organism evidence="7 8">
    <name type="scientific">Madurella mycetomatis</name>
    <dbReference type="NCBI Taxonomy" id="100816"/>
    <lineage>
        <taxon>Eukaryota</taxon>
        <taxon>Fungi</taxon>
        <taxon>Dikarya</taxon>
        <taxon>Ascomycota</taxon>
        <taxon>Pezizomycotina</taxon>
        <taxon>Sordariomycetes</taxon>
        <taxon>Sordariomycetidae</taxon>
        <taxon>Sordariales</taxon>
        <taxon>Sordariales incertae sedis</taxon>
        <taxon>Madurella</taxon>
    </lineage>
</organism>
<accession>A0A175W792</accession>
<dbReference type="InterPro" id="IPR012951">
    <property type="entry name" value="BBE"/>
</dbReference>